<dbReference type="RefSeq" id="WP_035282914.1">
    <property type="nucleotide sequence ID" value="NZ_AYXG01000103.1"/>
</dbReference>
<protein>
    <submittedName>
        <fullName evidence="1">Uncharacterized protein</fullName>
    </submittedName>
</protein>
<dbReference type="OrthoDB" id="3707697at2"/>
<dbReference type="EMBL" id="AYXG01000103">
    <property type="protein sequence ID" value="EWC61646.1"/>
    <property type="molecule type" value="Genomic_DNA"/>
</dbReference>
<gene>
    <name evidence="1" type="ORF">UO65_3004</name>
</gene>
<organism evidence="1 2">
    <name type="scientific">Actinokineospora spheciospongiae</name>
    <dbReference type="NCBI Taxonomy" id="909613"/>
    <lineage>
        <taxon>Bacteria</taxon>
        <taxon>Bacillati</taxon>
        <taxon>Actinomycetota</taxon>
        <taxon>Actinomycetes</taxon>
        <taxon>Pseudonocardiales</taxon>
        <taxon>Pseudonocardiaceae</taxon>
        <taxon>Actinokineospora</taxon>
    </lineage>
</organism>
<accession>W7IYT7</accession>
<dbReference type="STRING" id="909613.UO65_3004"/>
<reference evidence="1 2" key="1">
    <citation type="journal article" date="2014" name="Genome Announc.">
        <title>Draft Genome Sequence of the Antitrypanosomally Active Sponge-Associated Bacterium Actinokineospora sp. Strain EG49.</title>
        <authorList>
            <person name="Harjes J."/>
            <person name="Ryu T."/>
            <person name="Abdelmohsen U.R."/>
            <person name="Moitinho-Silva L."/>
            <person name="Horn H."/>
            <person name="Ravasi T."/>
            <person name="Hentschel U."/>
        </authorList>
    </citation>
    <scope>NUCLEOTIDE SEQUENCE [LARGE SCALE GENOMIC DNA]</scope>
    <source>
        <strain evidence="1 2">EG49</strain>
    </source>
</reference>
<comment type="caution">
    <text evidence="1">The sequence shown here is derived from an EMBL/GenBank/DDBJ whole genome shotgun (WGS) entry which is preliminary data.</text>
</comment>
<evidence type="ECO:0000313" key="1">
    <source>
        <dbReference type="EMBL" id="EWC61646.1"/>
    </source>
</evidence>
<proteinExistence type="predicted"/>
<sequence length="342" mass="37023">MDQALDGALRVLLDHDVRDPELLFTVVVEVYQDLDSAGSSDFDALRAALLDRAAVEGFPAAGEELARYAEGNGGVELFRAAQDAGVATLAAELRGMAAATEAEPEVDDTAYDEGEWAAFLQEYGPSWDGQEENWSGFVDYFLFYAAERGVAAPARSFVEYAADSGDRVGFFAGYGIAIATAAEPEAEPDPEVWAAFLAEFGPSWDGTEEAWETFTPYFLFYADERGVRSFAEAFLEHAPATTPERVEYFADYGIVIATPVPAAQSDEDDVLEALENLFSPEEIAEAQDRFGEIAQESDAIPDAAVDDLNEAFAQLVAEMPEAAALSREQMAQLLASIPADRL</sequence>
<dbReference type="AlphaFoldDB" id="W7IYT7"/>
<name>W7IYT7_9PSEU</name>
<keyword evidence="2" id="KW-1185">Reference proteome</keyword>
<evidence type="ECO:0000313" key="2">
    <source>
        <dbReference type="Proteomes" id="UP000019277"/>
    </source>
</evidence>
<dbReference type="Proteomes" id="UP000019277">
    <property type="component" value="Unassembled WGS sequence"/>
</dbReference>